<name>A0ABY4PQW5_9ACTN</name>
<sequence>MSTAAGSSGKSTAAWRNWAGNVSARPAREVTPASVDELSAALRQAKDDGLRVKPVGTGHSFTAAAATDGLLIRPELLTGIRRIDREAGTVTVEAGTPLKRLNAALAREGLSLTNMGDIMEQTVSGAISTGTHGTGRDSASISAQITALELVTADGTVLTCSEKENPEVFAAARIGIGALGVISAITFAVEPVFFLTAREEPMTFDKVTSEFDALHAENEHFEFYWFPHTGNCTTKRNNRSVGPAAPPGKVSAFVEDEILSNGLFQAVNTIGRAVPATIPGIAKISSKALSARTYTDIPYKVFTSPRRVRFVEMEYAVPRAALVETLRELKTMVERSHLRISFPVEVRTAPADDITLSTASGRDSAYIAVHMYRGTPYQAYFTAAERIFTAHEGRPHWGKIHTRGADYFAQAYPRFAEFTALRDRLDPDRLFGNDYLRRVLGY</sequence>
<keyword evidence="7" id="KW-1185">Reference proteome</keyword>
<dbReference type="Gene3D" id="3.30.70.2520">
    <property type="match status" value="1"/>
</dbReference>
<evidence type="ECO:0000256" key="1">
    <source>
        <dbReference type="ARBA" id="ARBA00005147"/>
    </source>
</evidence>
<gene>
    <name evidence="6" type="ORF">M4V62_12160</name>
</gene>
<dbReference type="InterPro" id="IPR016169">
    <property type="entry name" value="FAD-bd_PCMH_sub2"/>
</dbReference>
<dbReference type="Gene3D" id="1.10.45.10">
    <property type="entry name" value="Vanillyl-alcohol Oxidase, Chain A, domain 4"/>
    <property type="match status" value="1"/>
</dbReference>
<evidence type="ECO:0000256" key="2">
    <source>
        <dbReference type="ARBA" id="ARBA00005466"/>
    </source>
</evidence>
<dbReference type="InterPro" id="IPR036318">
    <property type="entry name" value="FAD-bd_PCMH-like_sf"/>
</dbReference>
<organism evidence="6 7">
    <name type="scientific">Streptomyces durmitorensis</name>
    <dbReference type="NCBI Taxonomy" id="319947"/>
    <lineage>
        <taxon>Bacteria</taxon>
        <taxon>Bacillati</taxon>
        <taxon>Actinomycetota</taxon>
        <taxon>Actinomycetes</taxon>
        <taxon>Kitasatosporales</taxon>
        <taxon>Streptomycetaceae</taxon>
        <taxon>Streptomyces</taxon>
    </lineage>
</organism>
<dbReference type="InterPro" id="IPR016167">
    <property type="entry name" value="FAD-bd_PCMH_sub1"/>
</dbReference>
<dbReference type="Gene3D" id="3.30.43.10">
    <property type="entry name" value="Uridine Diphospho-n-acetylenolpyruvylglucosamine Reductase, domain 2"/>
    <property type="match status" value="1"/>
</dbReference>
<evidence type="ECO:0000313" key="6">
    <source>
        <dbReference type="EMBL" id="UQT55792.1"/>
    </source>
</evidence>
<feature type="domain" description="FAD-binding PCMH-type" evidence="5">
    <location>
        <begin position="22"/>
        <end position="192"/>
    </location>
</feature>
<proteinExistence type="inferred from homology"/>
<dbReference type="SUPFAM" id="SSF56176">
    <property type="entry name" value="FAD-binding/transporter-associated domain-like"/>
    <property type="match status" value="1"/>
</dbReference>
<reference evidence="6 7" key="1">
    <citation type="submission" date="2022-05" db="EMBL/GenBank/DDBJ databases">
        <authorList>
            <person name="Zhou X."/>
            <person name="Li K."/>
            <person name="Man Y."/>
        </authorList>
    </citation>
    <scope>NUCLEOTIDE SEQUENCE [LARGE SCALE GENOMIC DNA]</scope>
    <source>
        <strain evidence="6 7">MS405</strain>
    </source>
</reference>
<dbReference type="PANTHER" id="PTHR43762:SF1">
    <property type="entry name" value="D-ARABINONO-1,4-LACTONE OXIDASE"/>
    <property type="match status" value="1"/>
</dbReference>
<dbReference type="PROSITE" id="PS00862">
    <property type="entry name" value="OX2_COVAL_FAD"/>
    <property type="match status" value="1"/>
</dbReference>
<protein>
    <submittedName>
        <fullName evidence="6">FAD-binding protein</fullName>
    </submittedName>
</protein>
<dbReference type="InterPro" id="IPR010031">
    <property type="entry name" value="FAD_lactone_oxidase-like"/>
</dbReference>
<dbReference type="EMBL" id="CP097289">
    <property type="protein sequence ID" value="UQT55792.1"/>
    <property type="molecule type" value="Genomic_DNA"/>
</dbReference>
<dbReference type="Pfam" id="PF04030">
    <property type="entry name" value="ALO"/>
    <property type="match status" value="1"/>
</dbReference>
<evidence type="ECO:0000256" key="4">
    <source>
        <dbReference type="ARBA" id="ARBA00023002"/>
    </source>
</evidence>
<dbReference type="NCBIfam" id="TIGR01679">
    <property type="entry name" value="bact_FAD_ox"/>
    <property type="match status" value="1"/>
</dbReference>
<evidence type="ECO:0000259" key="5">
    <source>
        <dbReference type="PROSITE" id="PS51387"/>
    </source>
</evidence>
<dbReference type="PANTHER" id="PTHR43762">
    <property type="entry name" value="L-GULONOLACTONE OXIDASE"/>
    <property type="match status" value="1"/>
</dbReference>
<comment type="pathway">
    <text evidence="1">Cofactor biosynthesis; L-ascorbate biosynthesis.</text>
</comment>
<evidence type="ECO:0000313" key="7">
    <source>
        <dbReference type="Proteomes" id="UP000829992"/>
    </source>
</evidence>
<dbReference type="InterPro" id="IPR006094">
    <property type="entry name" value="Oxid_FAD_bind_N"/>
</dbReference>
<dbReference type="PIRSF" id="PIRSF000136">
    <property type="entry name" value="LGO_GLO"/>
    <property type="match status" value="1"/>
</dbReference>
<comment type="similarity">
    <text evidence="2">Belongs to the oxygen-dependent FAD-linked oxidoreductase family.</text>
</comment>
<accession>A0ABY4PQW5</accession>
<dbReference type="Pfam" id="PF01565">
    <property type="entry name" value="FAD_binding_4"/>
    <property type="match status" value="1"/>
</dbReference>
<dbReference type="InterPro" id="IPR016166">
    <property type="entry name" value="FAD-bd_PCMH"/>
</dbReference>
<dbReference type="InterPro" id="IPR007173">
    <property type="entry name" value="ALO_C"/>
</dbReference>
<keyword evidence="3" id="KW-0060">Ascorbate biosynthesis</keyword>
<evidence type="ECO:0000256" key="3">
    <source>
        <dbReference type="ARBA" id="ARBA00022644"/>
    </source>
</evidence>
<keyword evidence="4" id="KW-0560">Oxidoreductase</keyword>
<dbReference type="InterPro" id="IPR006093">
    <property type="entry name" value="Oxy_OxRdtase_FAD_BS"/>
</dbReference>
<dbReference type="Proteomes" id="UP000829992">
    <property type="component" value="Chromosome"/>
</dbReference>
<dbReference type="Gene3D" id="3.30.465.10">
    <property type="match status" value="1"/>
</dbReference>
<dbReference type="PROSITE" id="PS51387">
    <property type="entry name" value="FAD_PCMH"/>
    <property type="match status" value="1"/>
</dbReference>
<dbReference type="RefSeq" id="WP_249587274.1">
    <property type="nucleotide sequence ID" value="NZ_BAAAQL010000008.1"/>
</dbReference>
<dbReference type="InterPro" id="IPR016171">
    <property type="entry name" value="Vanillyl_alc_oxidase_C-sub2"/>
</dbReference>